<sequence>MQNLMKNSKRKASQDLEIGADAETLDLLAELEEELGGDDVDVVELVQGGRLVVFWRCVPQIRARRRHQGECAREKITEGEKGTLKGQASIRTWGKEKKNSAKGGGITADVLGRYPSVGVGVAGVRGCRRSGSRLLLMDRILSPCKP</sequence>
<reference evidence="1 2" key="1">
    <citation type="journal article" date="2014" name="Agronomy (Basel)">
        <title>A Draft Genome Sequence for Ensete ventricosum, the Drought-Tolerant Tree Against Hunger.</title>
        <authorList>
            <person name="Harrison J."/>
            <person name="Moore K.A."/>
            <person name="Paszkiewicz K."/>
            <person name="Jones T."/>
            <person name="Grant M."/>
            <person name="Ambacheew D."/>
            <person name="Muzemil S."/>
            <person name="Studholme D.J."/>
        </authorList>
    </citation>
    <scope>NUCLEOTIDE SEQUENCE [LARGE SCALE GENOMIC DNA]</scope>
</reference>
<protein>
    <submittedName>
        <fullName evidence="1">Uncharacterized protein</fullName>
    </submittedName>
</protein>
<evidence type="ECO:0000313" key="2">
    <source>
        <dbReference type="Proteomes" id="UP000287651"/>
    </source>
</evidence>
<organism evidence="1 2">
    <name type="scientific">Ensete ventricosum</name>
    <name type="common">Abyssinian banana</name>
    <name type="synonym">Musa ensete</name>
    <dbReference type="NCBI Taxonomy" id="4639"/>
    <lineage>
        <taxon>Eukaryota</taxon>
        <taxon>Viridiplantae</taxon>
        <taxon>Streptophyta</taxon>
        <taxon>Embryophyta</taxon>
        <taxon>Tracheophyta</taxon>
        <taxon>Spermatophyta</taxon>
        <taxon>Magnoliopsida</taxon>
        <taxon>Liliopsida</taxon>
        <taxon>Zingiberales</taxon>
        <taxon>Musaceae</taxon>
        <taxon>Ensete</taxon>
    </lineage>
</organism>
<name>A0A426X7V1_ENSVE</name>
<proteinExistence type="predicted"/>
<gene>
    <name evidence="1" type="ORF">B296_00044135</name>
</gene>
<dbReference type="AlphaFoldDB" id="A0A426X7V1"/>
<accession>A0A426X7V1</accession>
<comment type="caution">
    <text evidence="1">The sequence shown here is derived from an EMBL/GenBank/DDBJ whole genome shotgun (WGS) entry which is preliminary data.</text>
</comment>
<dbReference type="Proteomes" id="UP000287651">
    <property type="component" value="Unassembled WGS sequence"/>
</dbReference>
<dbReference type="EMBL" id="AMZH03024940">
    <property type="protein sequence ID" value="RRT35510.1"/>
    <property type="molecule type" value="Genomic_DNA"/>
</dbReference>
<evidence type="ECO:0000313" key="1">
    <source>
        <dbReference type="EMBL" id="RRT35510.1"/>
    </source>
</evidence>